<evidence type="ECO:0000256" key="1">
    <source>
        <dbReference type="ARBA" id="ARBA00000971"/>
    </source>
</evidence>
<name>A0A835IEN5_9MAGN</name>
<feature type="domain" description="PPIase FKBP-type" evidence="9">
    <location>
        <begin position="238"/>
        <end position="325"/>
    </location>
</feature>
<dbReference type="SUPFAM" id="SSF48452">
    <property type="entry name" value="TPR-like"/>
    <property type="match status" value="1"/>
</dbReference>
<keyword evidence="6 7" id="KW-0413">Isomerase</keyword>
<evidence type="ECO:0000256" key="5">
    <source>
        <dbReference type="ARBA" id="ARBA00023110"/>
    </source>
</evidence>
<dbReference type="InterPro" id="IPR001179">
    <property type="entry name" value="PPIase_FKBP_dom"/>
</dbReference>
<evidence type="ECO:0000259" key="9">
    <source>
        <dbReference type="PROSITE" id="PS50059"/>
    </source>
</evidence>
<keyword evidence="5 7" id="KW-0697">Rotamase</keyword>
<keyword evidence="3" id="KW-0677">Repeat</keyword>
<dbReference type="InterPro" id="IPR046357">
    <property type="entry name" value="PPIase_dom_sf"/>
</dbReference>
<evidence type="ECO:0000256" key="7">
    <source>
        <dbReference type="PROSITE-ProRule" id="PRU00277"/>
    </source>
</evidence>
<feature type="domain" description="PPIase FKBP-type" evidence="9">
    <location>
        <begin position="63"/>
        <end position="151"/>
    </location>
</feature>
<comment type="caution">
    <text evidence="10">The sequence shown here is derived from an EMBL/GenBank/DDBJ whole genome shotgun (WGS) entry which is preliminary data.</text>
</comment>
<keyword evidence="4 8" id="KW-0802">TPR repeat</keyword>
<sequence length="492" mass="55458">MEDIDEAIVLPKHQLGNNEFWHPSLSKFCLKEKLVEDETLINKFGLKKKIVQVGQGWEVPELGDEITVNYTGSVVNGARFASSTEKGEPLVAIIGKDPILKGCQDGLITMRKGEISIFIVPPTLTQGTHSLFPGVPLDATLEFHVELISWFKVVDICKDGGIIKKILLKSEELELPQKKDEVTVKYEVKLEDGSLVAKSPDNGVEFIVNDGHLCPAFEKTVYTMRKGEQASLRVQPKFRYIGKLSDGTIFDTKGYDSTGPFEFKVDEEQVIEGLDRAVATMKRREAAIVIISHEYGFGDSKTEAKSTVIPARSTLYYEVEMLGFTKVKESWDMEADEKLEYAAKRKEEGNSYFKAGKYSRAGLRYDMAAKYVEFDSTFSAEQKKLGKFFTVTCNLNHALCQLKLKEFTEAAKLCTKVLKLDPCNVKALYRRAHSYLELIDLDQAELDLKKALAIDSNNGEVLQLLQRVKNTQSYYDKKEKTLFSDMVSKLKI</sequence>
<dbReference type="Gene3D" id="1.25.40.10">
    <property type="entry name" value="Tetratricopeptide repeat domain"/>
    <property type="match status" value="1"/>
</dbReference>
<accession>A0A835IEN5</accession>
<dbReference type="Gene3D" id="3.10.50.40">
    <property type="match status" value="3"/>
</dbReference>
<reference evidence="10 11" key="1">
    <citation type="submission" date="2020-10" db="EMBL/GenBank/DDBJ databases">
        <title>The Coptis chinensis genome and diversification of protoberbering-type alkaloids.</title>
        <authorList>
            <person name="Wang B."/>
            <person name="Shu S."/>
            <person name="Song C."/>
            <person name="Liu Y."/>
        </authorList>
    </citation>
    <scope>NUCLEOTIDE SEQUENCE [LARGE SCALE GENOMIC DNA]</scope>
    <source>
        <strain evidence="10">HL-2020</strain>
        <tissue evidence="10">Leaf</tissue>
    </source>
</reference>
<evidence type="ECO:0000313" key="11">
    <source>
        <dbReference type="Proteomes" id="UP000631114"/>
    </source>
</evidence>
<proteinExistence type="predicted"/>
<dbReference type="Pfam" id="PF14559">
    <property type="entry name" value="TPR_19"/>
    <property type="match status" value="1"/>
</dbReference>
<dbReference type="GO" id="GO:0003755">
    <property type="term" value="F:peptidyl-prolyl cis-trans isomerase activity"/>
    <property type="evidence" value="ECO:0007669"/>
    <property type="project" value="UniProtKB-KW"/>
</dbReference>
<gene>
    <name evidence="10" type="ORF">IFM89_018282</name>
</gene>
<feature type="repeat" description="TPR" evidence="8">
    <location>
        <begin position="425"/>
        <end position="458"/>
    </location>
</feature>
<evidence type="ECO:0000256" key="6">
    <source>
        <dbReference type="ARBA" id="ARBA00023235"/>
    </source>
</evidence>
<dbReference type="InterPro" id="IPR019734">
    <property type="entry name" value="TPR_rpt"/>
</dbReference>
<dbReference type="PROSITE" id="PS50059">
    <property type="entry name" value="FKBP_PPIASE"/>
    <property type="match status" value="3"/>
</dbReference>
<evidence type="ECO:0000256" key="3">
    <source>
        <dbReference type="ARBA" id="ARBA00022737"/>
    </source>
</evidence>
<protein>
    <recommendedName>
        <fullName evidence="2 7">peptidylprolyl isomerase</fullName>
        <ecNumber evidence="2 7">5.2.1.8</ecNumber>
    </recommendedName>
</protein>
<dbReference type="AlphaFoldDB" id="A0A835IEN5"/>
<dbReference type="PANTHER" id="PTHR46512">
    <property type="entry name" value="PEPTIDYLPROLYL ISOMERASE"/>
    <property type="match status" value="1"/>
</dbReference>
<dbReference type="SUPFAM" id="SSF54534">
    <property type="entry name" value="FKBP-like"/>
    <property type="match status" value="3"/>
</dbReference>
<dbReference type="PANTHER" id="PTHR46512:SF9">
    <property type="entry name" value="PEPTIDYLPROLYL ISOMERASE"/>
    <property type="match status" value="1"/>
</dbReference>
<evidence type="ECO:0000256" key="2">
    <source>
        <dbReference type="ARBA" id="ARBA00013194"/>
    </source>
</evidence>
<evidence type="ECO:0000256" key="8">
    <source>
        <dbReference type="PROSITE-ProRule" id="PRU00339"/>
    </source>
</evidence>
<evidence type="ECO:0000313" key="10">
    <source>
        <dbReference type="EMBL" id="KAF9614383.1"/>
    </source>
</evidence>
<dbReference type="OrthoDB" id="433738at2759"/>
<dbReference type="SMART" id="SM00028">
    <property type="entry name" value="TPR"/>
    <property type="match status" value="3"/>
</dbReference>
<dbReference type="EMBL" id="JADFTS010000003">
    <property type="protein sequence ID" value="KAF9614383.1"/>
    <property type="molecule type" value="Genomic_DNA"/>
</dbReference>
<keyword evidence="11" id="KW-1185">Reference proteome</keyword>
<dbReference type="InterPro" id="IPR011990">
    <property type="entry name" value="TPR-like_helical_dom_sf"/>
</dbReference>
<dbReference type="PROSITE" id="PS50005">
    <property type="entry name" value="TPR"/>
    <property type="match status" value="1"/>
</dbReference>
<comment type="catalytic activity">
    <reaction evidence="1 7">
        <text>[protein]-peptidylproline (omega=180) = [protein]-peptidylproline (omega=0)</text>
        <dbReference type="Rhea" id="RHEA:16237"/>
        <dbReference type="Rhea" id="RHEA-COMP:10747"/>
        <dbReference type="Rhea" id="RHEA-COMP:10748"/>
        <dbReference type="ChEBI" id="CHEBI:83833"/>
        <dbReference type="ChEBI" id="CHEBI:83834"/>
        <dbReference type="EC" id="5.2.1.8"/>
    </reaction>
</comment>
<evidence type="ECO:0000256" key="4">
    <source>
        <dbReference type="ARBA" id="ARBA00022803"/>
    </source>
</evidence>
<dbReference type="EC" id="5.2.1.8" evidence="2 7"/>
<dbReference type="InterPro" id="IPR050754">
    <property type="entry name" value="FKBP4/5/8-like"/>
</dbReference>
<dbReference type="Proteomes" id="UP000631114">
    <property type="component" value="Unassembled WGS sequence"/>
</dbReference>
<organism evidence="10 11">
    <name type="scientific">Coptis chinensis</name>
    <dbReference type="NCBI Taxonomy" id="261450"/>
    <lineage>
        <taxon>Eukaryota</taxon>
        <taxon>Viridiplantae</taxon>
        <taxon>Streptophyta</taxon>
        <taxon>Embryophyta</taxon>
        <taxon>Tracheophyta</taxon>
        <taxon>Spermatophyta</taxon>
        <taxon>Magnoliopsida</taxon>
        <taxon>Ranunculales</taxon>
        <taxon>Ranunculaceae</taxon>
        <taxon>Coptidoideae</taxon>
        <taxon>Coptis</taxon>
    </lineage>
</organism>
<dbReference type="FunFam" id="1.25.40.10:FF:000008">
    <property type="entry name" value="Peptidylprolyl isomerase"/>
    <property type="match status" value="1"/>
</dbReference>
<dbReference type="Pfam" id="PF00254">
    <property type="entry name" value="FKBP_C"/>
    <property type="match status" value="2"/>
</dbReference>
<feature type="domain" description="PPIase FKBP-type" evidence="9">
    <location>
        <begin position="179"/>
        <end position="237"/>
    </location>
</feature>